<dbReference type="Pfam" id="PF01238">
    <property type="entry name" value="PMI_typeI_C"/>
    <property type="match status" value="1"/>
</dbReference>
<evidence type="ECO:0000256" key="8">
    <source>
        <dbReference type="ARBA" id="ARBA00022833"/>
    </source>
</evidence>
<proteinExistence type="inferred from homology"/>
<dbReference type="UniPathway" id="UPA00126">
    <property type="reaction ID" value="UER00423"/>
</dbReference>
<evidence type="ECO:0000256" key="2">
    <source>
        <dbReference type="ARBA" id="ARBA00002564"/>
    </source>
</evidence>
<dbReference type="Pfam" id="PF20512">
    <property type="entry name" value="PMI_typeI_hel"/>
    <property type="match status" value="1"/>
</dbReference>
<dbReference type="Proteomes" id="UP000383932">
    <property type="component" value="Unassembled WGS sequence"/>
</dbReference>
<dbReference type="Pfam" id="PF20511">
    <property type="entry name" value="PMI_typeI_cat"/>
    <property type="match status" value="1"/>
</dbReference>
<comment type="similarity">
    <text evidence="4 14">Belongs to the mannose-6-phosphate isomerase type 1 family.</text>
</comment>
<dbReference type="InterPro" id="IPR046456">
    <property type="entry name" value="PMI_typeI_C"/>
</dbReference>
<reference evidence="18 19" key="1">
    <citation type="journal article" date="2019" name="Fungal Biol. Biotechnol.">
        <title>Draft genome sequence of fastidious pathogen Ceratobasidium theobromae, which causes vascular-streak dieback in Theobroma cacao.</title>
        <authorList>
            <person name="Ali S.S."/>
            <person name="Asman A."/>
            <person name="Shao J."/>
            <person name="Firmansyah A.P."/>
            <person name="Susilo A.W."/>
            <person name="Rosmana A."/>
            <person name="McMahon P."/>
            <person name="Junaid M."/>
            <person name="Guest D."/>
            <person name="Kheng T.Y."/>
            <person name="Meinhardt L.W."/>
            <person name="Bailey B.A."/>
        </authorList>
    </citation>
    <scope>NUCLEOTIDE SEQUENCE [LARGE SCALE GENOMIC DNA]</scope>
    <source>
        <strain evidence="18 19">CT2</strain>
    </source>
</reference>
<evidence type="ECO:0000256" key="10">
    <source>
        <dbReference type="ARBA" id="ARBA00029741"/>
    </source>
</evidence>
<name>A0A5N5QM27_9AGAM</name>
<evidence type="ECO:0000256" key="9">
    <source>
        <dbReference type="ARBA" id="ARBA00023235"/>
    </source>
</evidence>
<feature type="domain" description="Phosphomannose isomerase type I catalytic" evidence="16">
    <location>
        <begin position="8"/>
        <end position="143"/>
    </location>
</feature>
<evidence type="ECO:0000313" key="19">
    <source>
        <dbReference type="Proteomes" id="UP000383932"/>
    </source>
</evidence>
<evidence type="ECO:0000259" key="16">
    <source>
        <dbReference type="Pfam" id="PF20511"/>
    </source>
</evidence>
<evidence type="ECO:0000256" key="11">
    <source>
        <dbReference type="ARBA" id="ARBA00030762"/>
    </source>
</evidence>
<dbReference type="PRINTS" id="PR00714">
    <property type="entry name" value="MAN6PISMRASE"/>
</dbReference>
<dbReference type="GO" id="GO:0008270">
    <property type="term" value="F:zinc ion binding"/>
    <property type="evidence" value="ECO:0007669"/>
    <property type="project" value="InterPro"/>
</dbReference>
<protein>
    <recommendedName>
        <fullName evidence="6">Mannose-6-phosphate isomerase</fullName>
        <ecNumber evidence="5">5.3.1.8</ecNumber>
    </recommendedName>
    <alternativeName>
        <fullName evidence="10">Phosphohexomutase</fullName>
    </alternativeName>
    <alternativeName>
        <fullName evidence="11">Phosphomannose isomerase</fullName>
    </alternativeName>
</protein>
<evidence type="ECO:0000256" key="1">
    <source>
        <dbReference type="ARBA" id="ARBA00000757"/>
    </source>
</evidence>
<evidence type="ECO:0000256" key="4">
    <source>
        <dbReference type="ARBA" id="ARBA00010772"/>
    </source>
</evidence>
<dbReference type="PANTHER" id="PTHR10309:SF0">
    <property type="entry name" value="MANNOSE-6-PHOSPHATE ISOMERASE"/>
    <property type="match status" value="1"/>
</dbReference>
<evidence type="ECO:0000259" key="17">
    <source>
        <dbReference type="Pfam" id="PF20512"/>
    </source>
</evidence>
<feature type="active site" evidence="12">
    <location>
        <position position="290"/>
    </location>
</feature>
<dbReference type="InterPro" id="IPR046457">
    <property type="entry name" value="PMI_typeI_cat"/>
</dbReference>
<keyword evidence="8 13" id="KW-0862">Zinc</keyword>
<dbReference type="Gene3D" id="2.60.120.10">
    <property type="entry name" value="Jelly Rolls"/>
    <property type="match status" value="2"/>
</dbReference>
<accession>A0A5N5QM27</accession>
<keyword evidence="9 18" id="KW-0413">Isomerase</keyword>
<dbReference type="GO" id="GO:0004476">
    <property type="term" value="F:mannose-6-phosphate isomerase activity"/>
    <property type="evidence" value="ECO:0007669"/>
    <property type="project" value="UniProtKB-EC"/>
</dbReference>
<comment type="caution">
    <text evidence="18">The sequence shown here is derived from an EMBL/GenBank/DDBJ whole genome shotgun (WGS) entry which is preliminary data.</text>
</comment>
<dbReference type="InterPro" id="IPR001250">
    <property type="entry name" value="Man6P_Isoase-1"/>
</dbReference>
<comment type="function">
    <text evidence="2">Involved in the synthesis of the GDP-mannose and dolichol-phosphate-mannose required for a number of critical mannosyl transfer reactions.</text>
</comment>
<dbReference type="OrthoDB" id="6605218at2759"/>
<feature type="binding site" evidence="13">
    <location>
        <position position="107"/>
    </location>
    <ligand>
        <name>Zn(2+)</name>
        <dbReference type="ChEBI" id="CHEBI:29105"/>
    </ligand>
</feature>
<evidence type="ECO:0000259" key="15">
    <source>
        <dbReference type="Pfam" id="PF01238"/>
    </source>
</evidence>
<organism evidence="18 19">
    <name type="scientific">Ceratobasidium theobromae</name>
    <dbReference type="NCBI Taxonomy" id="1582974"/>
    <lineage>
        <taxon>Eukaryota</taxon>
        <taxon>Fungi</taxon>
        <taxon>Dikarya</taxon>
        <taxon>Basidiomycota</taxon>
        <taxon>Agaricomycotina</taxon>
        <taxon>Agaricomycetes</taxon>
        <taxon>Cantharellales</taxon>
        <taxon>Ceratobasidiaceae</taxon>
        <taxon>Ceratobasidium</taxon>
    </lineage>
</organism>
<evidence type="ECO:0000256" key="7">
    <source>
        <dbReference type="ARBA" id="ARBA00022723"/>
    </source>
</evidence>
<dbReference type="SUPFAM" id="SSF51182">
    <property type="entry name" value="RmlC-like cupins"/>
    <property type="match status" value="1"/>
</dbReference>
<dbReference type="InterPro" id="IPR011051">
    <property type="entry name" value="RmlC_Cupin_sf"/>
</dbReference>
<feature type="binding site" evidence="13">
    <location>
        <position position="126"/>
    </location>
    <ligand>
        <name>Zn(2+)</name>
        <dbReference type="ChEBI" id="CHEBI:29105"/>
    </ligand>
</feature>
<evidence type="ECO:0000313" key="18">
    <source>
        <dbReference type="EMBL" id="KAB5592734.1"/>
    </source>
</evidence>
<evidence type="ECO:0000256" key="5">
    <source>
        <dbReference type="ARBA" id="ARBA00011956"/>
    </source>
</evidence>
<keyword evidence="7 13" id="KW-0479">Metal-binding</keyword>
<dbReference type="GO" id="GO:0005829">
    <property type="term" value="C:cytosol"/>
    <property type="evidence" value="ECO:0007669"/>
    <property type="project" value="TreeGrafter"/>
</dbReference>
<comment type="pathway">
    <text evidence="3">Nucleotide-sugar biosynthesis; GDP-alpha-D-mannose biosynthesis; alpha-D-mannose 1-phosphate from D-fructose 6-phosphate: step 1/2.</text>
</comment>
<evidence type="ECO:0000256" key="13">
    <source>
        <dbReference type="PIRSR" id="PIRSR001480-2"/>
    </source>
</evidence>
<gene>
    <name evidence="18" type="ORF">CTheo_3802</name>
</gene>
<dbReference type="EMBL" id="SSOP01000055">
    <property type="protein sequence ID" value="KAB5592734.1"/>
    <property type="molecule type" value="Genomic_DNA"/>
</dbReference>
<dbReference type="CDD" id="cd07011">
    <property type="entry name" value="cupin_PMI_type_I_N"/>
    <property type="match status" value="1"/>
</dbReference>
<dbReference type="PIRSF" id="PIRSF001480">
    <property type="entry name" value="Mannose-6-phosphate_isomerase"/>
    <property type="match status" value="1"/>
</dbReference>
<feature type="domain" description="Phosphomannose isomerase type I helical insertion" evidence="17">
    <location>
        <begin position="164"/>
        <end position="240"/>
    </location>
</feature>
<dbReference type="InterPro" id="IPR014710">
    <property type="entry name" value="RmlC-like_jellyroll"/>
</dbReference>
<dbReference type="InterPro" id="IPR046458">
    <property type="entry name" value="PMI_typeI_hel"/>
</dbReference>
<dbReference type="GO" id="GO:0009298">
    <property type="term" value="P:GDP-mannose biosynthetic process"/>
    <property type="evidence" value="ECO:0007669"/>
    <property type="project" value="UniProtKB-UniPathway"/>
</dbReference>
<comment type="cofactor">
    <cofactor evidence="13">
        <name>Zn(2+)</name>
        <dbReference type="ChEBI" id="CHEBI:29105"/>
    </cofactor>
    <text evidence="13">Binds 1 zinc ion per subunit.</text>
</comment>
<evidence type="ECO:0000256" key="6">
    <source>
        <dbReference type="ARBA" id="ARBA00018236"/>
    </source>
</evidence>
<keyword evidence="19" id="KW-1185">Reference proteome</keyword>
<dbReference type="Gene3D" id="1.10.441.10">
    <property type="entry name" value="Phosphomannose Isomerase, domain 2"/>
    <property type="match status" value="1"/>
</dbReference>
<comment type="catalytic activity">
    <reaction evidence="1">
        <text>D-mannose 6-phosphate = D-fructose 6-phosphate</text>
        <dbReference type="Rhea" id="RHEA:12356"/>
        <dbReference type="ChEBI" id="CHEBI:58735"/>
        <dbReference type="ChEBI" id="CHEBI:61527"/>
        <dbReference type="EC" id="5.3.1.8"/>
    </reaction>
</comment>
<dbReference type="PANTHER" id="PTHR10309">
    <property type="entry name" value="MANNOSE-6-PHOSPHATE ISOMERASE"/>
    <property type="match status" value="1"/>
</dbReference>
<feature type="domain" description="Phosphomannose isomerase type I C-terminal" evidence="15">
    <location>
        <begin position="333"/>
        <end position="375"/>
    </location>
</feature>
<evidence type="ECO:0000256" key="14">
    <source>
        <dbReference type="RuleBase" id="RU004189"/>
    </source>
</evidence>
<feature type="binding site" evidence="13">
    <location>
        <position position="259"/>
    </location>
    <ligand>
        <name>Zn(2+)</name>
        <dbReference type="ChEBI" id="CHEBI:29105"/>
    </ligand>
</feature>
<dbReference type="InterPro" id="IPR016305">
    <property type="entry name" value="Mannose-6-P_Isomerase"/>
</dbReference>
<dbReference type="NCBIfam" id="TIGR00218">
    <property type="entry name" value="manA"/>
    <property type="match status" value="1"/>
</dbReference>
<evidence type="ECO:0000256" key="12">
    <source>
        <dbReference type="PIRSR" id="PIRSR001480-1"/>
    </source>
</evidence>
<sequence>MAASTKPVFRLIAGANSYDWGKIGRTSKAGQYACADPEFKFQEDKPYSELWMGTHPTLPSRLESGEKLYDHLQAHPELLGDSVRNRFGGDLPFLFKVLAIQKALSIQAHPNKKLAEKLHKERPNPEMAIAITPFSGFCNFRPLSEISTFLSAVPEFAALVPQSAISAISSPPSDPKSALRDVFSAIMSAPDTQVQTELAKLIKRYEAGGASPAEVSVADLAQTLEKQYPGDVGVFCVFLLNVVELNPGEAMFLQADEPHAYISGVHGYVGCVYSSTPNLTFTTFADNVVRAGLTPKLRDVPTLVSMLTYNSGPADAQRMEPKPFPGTDAFTTLYDPPIPEFSVLLTDIPALDTASHRALQGPSIFIVTSGTGSVSFQGETEPIESEGQVWFAGAGTSLTFKAGDQGLVLYRAFVQVE</sequence>
<feature type="binding site" evidence="13">
    <location>
        <position position="109"/>
    </location>
    <ligand>
        <name>Zn(2+)</name>
        <dbReference type="ChEBI" id="CHEBI:29105"/>
    </ligand>
</feature>
<dbReference type="GO" id="GO:0005975">
    <property type="term" value="P:carbohydrate metabolic process"/>
    <property type="evidence" value="ECO:0007669"/>
    <property type="project" value="InterPro"/>
</dbReference>
<evidence type="ECO:0000256" key="3">
    <source>
        <dbReference type="ARBA" id="ARBA00004666"/>
    </source>
</evidence>
<dbReference type="EC" id="5.3.1.8" evidence="5"/>
<dbReference type="AlphaFoldDB" id="A0A5N5QM27"/>